<dbReference type="EMBL" id="CP005986">
    <property type="protein sequence ID" value="AIA56407.1"/>
    <property type="molecule type" value="Genomic_DNA"/>
</dbReference>
<evidence type="ECO:0000256" key="5">
    <source>
        <dbReference type="ARBA" id="ARBA00023136"/>
    </source>
</evidence>
<dbReference type="PANTHER" id="PTHR31566">
    <property type="entry name" value="CYTOCHROME C BIOGENESIS PROTEIN CCS1, CHLOROPLASTIC"/>
    <property type="match status" value="1"/>
</dbReference>
<evidence type="ECO:0000256" key="6">
    <source>
        <dbReference type="SAM" id="Phobius"/>
    </source>
</evidence>
<sequence>MQAQTDMMMRQRSPWRLLGSFLGSMRLAVSLLVLLAIASIIGTILSQQQPYSNYAVQFGPFWFAVFRTLGLYDVYRTAWYTGIVAFLVLSTATCVTRNTPRMLRDIREFPLRQRENALRAQPHVLEMVSAQDRDALTERLATLLRASGFRPRLLEEGDSQYLAARKGKYHRLGYFLTHIAIIVICAAALYNADIPVKWAELTGSLRPATDFDLPLSKIPASAFMPVHNPAYRGIITLPEGQTADAVFELAGNGYLVQPLPFRIHLKAFHIQYYSTGMPKDFVSDVVLYSPQGKVLKEGAIRVNHPMSYDGVDIYQSSFSDGGSLLTMRSYLLGAADGHSGELQGRVGQTLKAGNSGYSVQLKNFDLYNIVPRSAVGEPRDPRHPTVNLGPSFTYVVHDPQGGGAEMKTYMQPITRDGQGFFVQGYRRSLGDAYQYVYIPTGPAGSIHLFMAYLAALQQAAKEGANASPALFSAVFDRVAARAAPEWTAAQKERFVEASLQALASLHDYPVPFVLTLSQFDHRWAAGLQVTKWPGTTLIYWGCVALVLGIFILFYLPQQKVWAQIQRRADGSSKLLLGAGTDRNRLDFARQFAGWRAALEAAGAQPISARETHEEVHHGP</sequence>
<feature type="transmembrane region" description="Helical" evidence="6">
    <location>
        <begin position="537"/>
        <end position="556"/>
    </location>
</feature>
<dbReference type="GO" id="GO:0017004">
    <property type="term" value="P:cytochrome complex assembly"/>
    <property type="evidence" value="ECO:0007669"/>
    <property type="project" value="UniProtKB-KW"/>
</dbReference>
<gene>
    <name evidence="8" type="ORF">Acaty_c2563</name>
</gene>
<dbReference type="Proteomes" id="UP000005522">
    <property type="component" value="Chromosome"/>
</dbReference>
<feature type="transmembrane region" description="Helical" evidence="6">
    <location>
        <begin position="172"/>
        <end position="190"/>
    </location>
</feature>
<evidence type="ECO:0000256" key="1">
    <source>
        <dbReference type="ARBA" id="ARBA00004141"/>
    </source>
</evidence>
<dbReference type="InterPro" id="IPR023494">
    <property type="entry name" value="Cyt_c_bgen_Ccs1/CcsB/ResB"/>
</dbReference>
<dbReference type="GO" id="GO:0016020">
    <property type="term" value="C:membrane"/>
    <property type="evidence" value="ECO:0007669"/>
    <property type="project" value="UniProtKB-SubCell"/>
</dbReference>
<feature type="transmembrane region" description="Helical" evidence="6">
    <location>
        <begin position="77"/>
        <end position="95"/>
    </location>
</feature>
<keyword evidence="5 6" id="KW-0472">Membrane</keyword>
<evidence type="ECO:0000256" key="4">
    <source>
        <dbReference type="ARBA" id="ARBA00022989"/>
    </source>
</evidence>
<dbReference type="RefSeq" id="WP_004869250.1">
    <property type="nucleotide sequence ID" value="NZ_CP005986.1"/>
</dbReference>
<dbReference type="HOGENOM" id="CLU_025116_0_0_6"/>
<evidence type="ECO:0000256" key="2">
    <source>
        <dbReference type="ARBA" id="ARBA00022692"/>
    </source>
</evidence>
<keyword evidence="3" id="KW-0201">Cytochrome c-type biogenesis</keyword>
<keyword evidence="2 6" id="KW-0812">Transmembrane</keyword>
<dbReference type="KEGG" id="acz:Acaty_c2563"/>
<evidence type="ECO:0000313" key="8">
    <source>
        <dbReference type="EMBL" id="AIA56407.1"/>
    </source>
</evidence>
<keyword evidence="4 6" id="KW-1133">Transmembrane helix</keyword>
<reference evidence="8 9" key="1">
    <citation type="journal article" date="2009" name="J. Bacteriol.">
        <title>Draft genome sequence of the extremely acidophilic bacterium Acidithiobacillus caldus ATCC 51756 reveals metabolic versatility in the genus Acidithiobacillus.</title>
        <authorList>
            <person name="Valdes J."/>
            <person name="Quatrini R."/>
            <person name="Hallberg K."/>
            <person name="Dopson M."/>
            <person name="Valenzuela P.D."/>
            <person name="Holmes D.S."/>
        </authorList>
    </citation>
    <scope>NUCLEOTIDE SEQUENCE [LARGE SCALE GENOMIC DNA]</scope>
    <source>
        <strain evidence="9">ATCC 51756 / DSM 8584 / KU</strain>
    </source>
</reference>
<evidence type="ECO:0000259" key="7">
    <source>
        <dbReference type="Pfam" id="PF05140"/>
    </source>
</evidence>
<protein>
    <submittedName>
        <fullName evidence="8">Cytochrome c-type biogenesis protein Ccs1/ResB</fullName>
    </submittedName>
</protein>
<dbReference type="PANTHER" id="PTHR31566:SF0">
    <property type="entry name" value="CYTOCHROME C BIOGENESIS PROTEIN CCS1, CHLOROPLASTIC"/>
    <property type="match status" value="1"/>
</dbReference>
<dbReference type="InterPro" id="IPR007816">
    <property type="entry name" value="ResB-like_domain"/>
</dbReference>
<evidence type="ECO:0000313" key="9">
    <source>
        <dbReference type="Proteomes" id="UP000005522"/>
    </source>
</evidence>
<dbReference type="AlphaFoldDB" id="A0A060A2S9"/>
<organism evidence="8 9">
    <name type="scientific">Acidithiobacillus caldus (strain ATCC 51756 / DSM 8584 / KU)</name>
    <dbReference type="NCBI Taxonomy" id="637389"/>
    <lineage>
        <taxon>Bacteria</taxon>
        <taxon>Pseudomonadati</taxon>
        <taxon>Pseudomonadota</taxon>
        <taxon>Acidithiobacillia</taxon>
        <taxon>Acidithiobacillales</taxon>
        <taxon>Acidithiobacillaceae</taxon>
        <taxon>Acidithiobacillus</taxon>
    </lineage>
</organism>
<dbReference type="Pfam" id="PF05140">
    <property type="entry name" value="ResB"/>
    <property type="match status" value="1"/>
</dbReference>
<proteinExistence type="predicted"/>
<dbReference type="eggNOG" id="COG1333">
    <property type="taxonomic scope" value="Bacteria"/>
</dbReference>
<accession>A0A060A2S9</accession>
<evidence type="ECO:0000256" key="3">
    <source>
        <dbReference type="ARBA" id="ARBA00022748"/>
    </source>
</evidence>
<feature type="domain" description="ResB-like" evidence="7">
    <location>
        <begin position="25"/>
        <end position="591"/>
    </location>
</feature>
<name>A0A060A2S9_ACICK</name>
<comment type="subcellular location">
    <subcellularLocation>
        <location evidence="1">Membrane</location>
        <topology evidence="1">Multi-pass membrane protein</topology>
    </subcellularLocation>
</comment>